<dbReference type="Pfam" id="PF08445">
    <property type="entry name" value="FR47"/>
    <property type="match status" value="1"/>
</dbReference>
<comment type="caution">
    <text evidence="2">The sequence shown here is derived from an EMBL/GenBank/DDBJ whole genome shotgun (WGS) entry which is preliminary data.</text>
</comment>
<dbReference type="InterPro" id="IPR000182">
    <property type="entry name" value="GNAT_dom"/>
</dbReference>
<evidence type="ECO:0000259" key="1">
    <source>
        <dbReference type="PROSITE" id="PS51186"/>
    </source>
</evidence>
<dbReference type="GO" id="GO:0016747">
    <property type="term" value="F:acyltransferase activity, transferring groups other than amino-acyl groups"/>
    <property type="evidence" value="ECO:0007669"/>
    <property type="project" value="InterPro"/>
</dbReference>
<evidence type="ECO:0000313" key="3">
    <source>
        <dbReference type="Proteomes" id="UP000186720"/>
    </source>
</evidence>
<dbReference type="Proteomes" id="UP000186720">
    <property type="component" value="Unassembled WGS sequence"/>
</dbReference>
<dbReference type="AlphaFoldDB" id="A0A1Q5ZSM3"/>
<dbReference type="InterPro" id="IPR016181">
    <property type="entry name" value="Acyl_CoA_acyltransferase"/>
</dbReference>
<dbReference type="CDD" id="cd04301">
    <property type="entry name" value="NAT_SF"/>
    <property type="match status" value="1"/>
</dbReference>
<reference evidence="2 3" key="1">
    <citation type="submission" date="2016-11" db="EMBL/GenBank/DDBJ databases">
        <title>Whole Genome Sequencing of Mucilaginibacter polytrichastri RG4-7(T) isolated from the moss sample.</title>
        <authorList>
            <person name="Li Y."/>
        </authorList>
    </citation>
    <scope>NUCLEOTIDE SEQUENCE [LARGE SCALE GENOMIC DNA]</scope>
    <source>
        <strain evidence="2 3">RG4-7</strain>
    </source>
</reference>
<dbReference type="Gene3D" id="3.40.630.30">
    <property type="match status" value="1"/>
</dbReference>
<organism evidence="2 3">
    <name type="scientific">Mucilaginibacter polytrichastri</name>
    <dbReference type="NCBI Taxonomy" id="1302689"/>
    <lineage>
        <taxon>Bacteria</taxon>
        <taxon>Pseudomonadati</taxon>
        <taxon>Bacteroidota</taxon>
        <taxon>Sphingobacteriia</taxon>
        <taxon>Sphingobacteriales</taxon>
        <taxon>Sphingobacteriaceae</taxon>
        <taxon>Mucilaginibacter</taxon>
    </lineage>
</organism>
<feature type="domain" description="N-acetyltransferase" evidence="1">
    <location>
        <begin position="99"/>
        <end position="226"/>
    </location>
</feature>
<gene>
    <name evidence="2" type="ORF">RG47T_0204</name>
</gene>
<dbReference type="SUPFAM" id="SSF55729">
    <property type="entry name" value="Acyl-CoA N-acyltransferases (Nat)"/>
    <property type="match status" value="1"/>
</dbReference>
<accession>A0A1Q5ZSM3</accession>
<name>A0A1Q5ZSM3_9SPHI</name>
<keyword evidence="3" id="KW-1185">Reference proteome</keyword>
<dbReference type="InterPro" id="IPR013653">
    <property type="entry name" value="GCN5-like_dom"/>
</dbReference>
<protein>
    <recommendedName>
        <fullName evidence="1">N-acetyltransferase domain-containing protein</fullName>
    </recommendedName>
</protein>
<evidence type="ECO:0000313" key="2">
    <source>
        <dbReference type="EMBL" id="OKS84771.1"/>
    </source>
</evidence>
<dbReference type="STRING" id="1302689.RG47T_0204"/>
<dbReference type="EMBL" id="MPPL01000001">
    <property type="protein sequence ID" value="OKS84771.1"/>
    <property type="molecule type" value="Genomic_DNA"/>
</dbReference>
<dbReference type="OrthoDB" id="9797456at2"/>
<dbReference type="RefSeq" id="WP_074487470.1">
    <property type="nucleotide sequence ID" value="NZ_FPAM01000008.1"/>
</dbReference>
<proteinExistence type="predicted"/>
<dbReference type="PROSITE" id="PS51186">
    <property type="entry name" value="GNAT"/>
    <property type="match status" value="1"/>
</dbReference>
<sequence>MDHVLDNPLFNALLTGNKHFANGTADVKYFPKEVSPFAGTKDLSAASLTQLHDMLPADRVVALITASQPEIPMQWQVLHQSLVHQMMGNGVQVPAGNNDEIIPLTKADIPQMLALTQLTNPGPFEERTIEFGNFAGIFKNGQLAAMAGQRLHIDNYVEVSAVCTHPEHLGKGYARALIFHQIKHILSAGNIPFLHVRTDNSRAIKVYQDLGFVTRQQLNVNVLLKK</sequence>